<proteinExistence type="predicted"/>
<sequence length="96" mass="11122">MHKTIEPTPCAVHAARHTHTSKIQVFMGDVSLSCIVIVVCVFQIIPLFLLCGCPVWNIHFLLQDYKCYCQFYNRTKPNATIHCTQLLIHMQFFLLK</sequence>
<dbReference type="Proteomes" id="UP000694892">
    <property type="component" value="Chromosome 9_10L"/>
</dbReference>
<keyword evidence="1" id="KW-0812">Transmembrane</keyword>
<protein>
    <submittedName>
        <fullName evidence="2">Uncharacterized protein</fullName>
    </submittedName>
</protein>
<dbReference type="AlphaFoldDB" id="A0A974BWX9"/>
<evidence type="ECO:0000313" key="2">
    <source>
        <dbReference type="EMBL" id="OCT62519.1"/>
    </source>
</evidence>
<keyword evidence="1" id="KW-0472">Membrane</keyword>
<keyword evidence="1" id="KW-1133">Transmembrane helix</keyword>
<reference evidence="3" key="1">
    <citation type="journal article" date="2016" name="Nature">
        <title>Genome evolution in the allotetraploid frog Xenopus laevis.</title>
        <authorList>
            <person name="Session A.M."/>
            <person name="Uno Y."/>
            <person name="Kwon T."/>
            <person name="Chapman J.A."/>
            <person name="Toyoda A."/>
            <person name="Takahashi S."/>
            <person name="Fukui A."/>
            <person name="Hikosaka A."/>
            <person name="Suzuki A."/>
            <person name="Kondo M."/>
            <person name="van Heeringen S.J."/>
            <person name="Quigley I."/>
            <person name="Heinz S."/>
            <person name="Ogino H."/>
            <person name="Ochi H."/>
            <person name="Hellsten U."/>
            <person name="Lyons J.B."/>
            <person name="Simakov O."/>
            <person name="Putnam N."/>
            <person name="Stites J."/>
            <person name="Kuroki Y."/>
            <person name="Tanaka T."/>
            <person name="Michiue T."/>
            <person name="Watanabe M."/>
            <person name="Bogdanovic O."/>
            <person name="Lister R."/>
            <person name="Georgiou G."/>
            <person name="Paranjpe S.S."/>
            <person name="van Kruijsbergen I."/>
            <person name="Shu S."/>
            <person name="Carlson J."/>
            <person name="Kinoshita T."/>
            <person name="Ohta Y."/>
            <person name="Mawaribuchi S."/>
            <person name="Jenkins J."/>
            <person name="Grimwood J."/>
            <person name="Schmutz J."/>
            <person name="Mitros T."/>
            <person name="Mozaffari S.V."/>
            <person name="Suzuki Y."/>
            <person name="Haramoto Y."/>
            <person name="Yamamoto T.S."/>
            <person name="Takagi C."/>
            <person name="Heald R."/>
            <person name="Miller K."/>
            <person name="Haudenschild C."/>
            <person name="Kitzman J."/>
            <person name="Nakayama T."/>
            <person name="Izutsu Y."/>
            <person name="Robert J."/>
            <person name="Fortriede J."/>
            <person name="Burns K."/>
            <person name="Lotay V."/>
            <person name="Karimi K."/>
            <person name="Yasuoka Y."/>
            <person name="Dichmann D.S."/>
            <person name="Flajnik M.F."/>
            <person name="Houston D.W."/>
            <person name="Shendure J."/>
            <person name="DuPasquier L."/>
            <person name="Vize P.D."/>
            <person name="Zorn A.M."/>
            <person name="Ito M."/>
            <person name="Marcotte E.M."/>
            <person name="Wallingford J.B."/>
            <person name="Ito Y."/>
            <person name="Asashima M."/>
            <person name="Ueno N."/>
            <person name="Matsuda Y."/>
            <person name="Veenstra G.J."/>
            <person name="Fujiyama A."/>
            <person name="Harland R.M."/>
            <person name="Taira M."/>
            <person name="Rokhsar D.S."/>
        </authorList>
    </citation>
    <scope>NUCLEOTIDE SEQUENCE [LARGE SCALE GENOMIC DNA]</scope>
    <source>
        <strain evidence="3">J</strain>
    </source>
</reference>
<organism evidence="2 3">
    <name type="scientific">Xenopus laevis</name>
    <name type="common">African clawed frog</name>
    <dbReference type="NCBI Taxonomy" id="8355"/>
    <lineage>
        <taxon>Eukaryota</taxon>
        <taxon>Metazoa</taxon>
        <taxon>Chordata</taxon>
        <taxon>Craniata</taxon>
        <taxon>Vertebrata</taxon>
        <taxon>Euteleostomi</taxon>
        <taxon>Amphibia</taxon>
        <taxon>Batrachia</taxon>
        <taxon>Anura</taxon>
        <taxon>Pipoidea</taxon>
        <taxon>Pipidae</taxon>
        <taxon>Xenopodinae</taxon>
        <taxon>Xenopus</taxon>
        <taxon>Xenopus</taxon>
    </lineage>
</organism>
<accession>A0A974BWX9</accession>
<name>A0A974BWX9_XENLA</name>
<evidence type="ECO:0000256" key="1">
    <source>
        <dbReference type="SAM" id="Phobius"/>
    </source>
</evidence>
<evidence type="ECO:0000313" key="3">
    <source>
        <dbReference type="Proteomes" id="UP000694892"/>
    </source>
</evidence>
<gene>
    <name evidence="2" type="ORF">XELAEV_18043602mg</name>
</gene>
<feature type="transmembrane region" description="Helical" evidence="1">
    <location>
        <begin position="30"/>
        <end position="56"/>
    </location>
</feature>
<dbReference type="EMBL" id="CM004482">
    <property type="protein sequence ID" value="OCT62519.1"/>
    <property type="molecule type" value="Genomic_DNA"/>
</dbReference>